<gene>
    <name evidence="1" type="ORF">AaeL_AAEL001453</name>
</gene>
<reference evidence="1" key="1">
    <citation type="submission" date="2005-10" db="EMBL/GenBank/DDBJ databases">
        <authorList>
            <person name="Loftus B.J."/>
            <person name="Nene V.M."/>
            <person name="Hannick L.I."/>
            <person name="Bidwell S."/>
            <person name="Haas B."/>
            <person name="Amedeo P."/>
            <person name="Orvis J."/>
            <person name="Wortman J.R."/>
            <person name="White O.R."/>
            <person name="Salzberg S."/>
            <person name="Shumway M."/>
            <person name="Koo H."/>
            <person name="Zhao Y."/>
            <person name="Holmes M."/>
            <person name="Miller J."/>
            <person name="Schatz M."/>
            <person name="Pop M."/>
            <person name="Pai G."/>
            <person name="Utterback T."/>
            <person name="Rogers Y.-H."/>
            <person name="Kravitz S."/>
            <person name="Fraser C.M."/>
        </authorList>
    </citation>
    <scope>NUCLEOTIDE SEQUENCE</scope>
    <source>
        <strain evidence="1">Liverpool</strain>
    </source>
</reference>
<dbReference type="EMBL" id="CH477218">
    <property type="protein sequence ID" value="EAT47435.1"/>
    <property type="molecule type" value="Genomic_DNA"/>
</dbReference>
<dbReference type="GO" id="GO:0003735">
    <property type="term" value="F:structural constituent of ribosome"/>
    <property type="evidence" value="ECO:0007669"/>
    <property type="project" value="InterPro"/>
</dbReference>
<dbReference type="Proteomes" id="UP000682892">
    <property type="component" value="Chromosome 2"/>
</dbReference>
<reference evidence="1" key="2">
    <citation type="journal article" date="2007" name="Science">
        <title>Genome sequence of Aedes aegypti, a major arbovirus vector.</title>
        <authorList>
            <person name="Nene V."/>
            <person name="Wortman J.R."/>
            <person name="Lawson D."/>
            <person name="Haas B."/>
            <person name="Kodira C."/>
            <person name="Tu Z.J."/>
            <person name="Loftus B."/>
            <person name="Xi Z."/>
            <person name="Megy K."/>
            <person name="Grabherr M."/>
            <person name="Ren Q."/>
            <person name="Zdobnov E.M."/>
            <person name="Lobo N.F."/>
            <person name="Campbell K.S."/>
            <person name="Brown S.E."/>
            <person name="Bonaldo M.F."/>
            <person name="Zhu J."/>
            <person name="Sinkins S.P."/>
            <person name="Hogenkamp D.G."/>
            <person name="Amedeo P."/>
            <person name="Arensburger P."/>
            <person name="Atkinson P.W."/>
            <person name="Bidwell S."/>
            <person name="Biedler J."/>
            <person name="Birney E."/>
            <person name="Bruggner R.V."/>
            <person name="Costas J."/>
            <person name="Coy M.R."/>
            <person name="Crabtree J."/>
            <person name="Crawford M."/>
            <person name="Debruyn B."/>
            <person name="Decaprio D."/>
            <person name="Eiglmeier K."/>
            <person name="Eisenstadt E."/>
            <person name="El-Dorry H."/>
            <person name="Gelbart W.M."/>
            <person name="Gomes S.L."/>
            <person name="Hammond M."/>
            <person name="Hannick L.I."/>
            <person name="Hogan J.R."/>
            <person name="Holmes M.H."/>
            <person name="Jaffe D."/>
            <person name="Johnston J.S."/>
            <person name="Kennedy R.C."/>
            <person name="Koo H."/>
            <person name="Kravitz S."/>
            <person name="Kriventseva E.V."/>
            <person name="Kulp D."/>
            <person name="Labutti K."/>
            <person name="Lee E."/>
            <person name="Li S."/>
            <person name="Lovin D.D."/>
            <person name="Mao C."/>
            <person name="Mauceli E."/>
            <person name="Menck C.F."/>
            <person name="Miller J.R."/>
            <person name="Montgomery P."/>
            <person name="Mori A."/>
            <person name="Nascimento A.L."/>
            <person name="Naveira H.F."/>
            <person name="Nusbaum C."/>
            <person name="O'leary S."/>
            <person name="Orvis J."/>
            <person name="Pertea M."/>
            <person name="Quesneville H."/>
            <person name="Reidenbach K.R."/>
            <person name="Rogers Y.H."/>
            <person name="Roth C.W."/>
            <person name="Schneider J.R."/>
            <person name="Schatz M."/>
            <person name="Shumway M."/>
            <person name="Stanke M."/>
            <person name="Stinson E.O."/>
            <person name="Tubio J.M."/>
            <person name="Vanzee J.P."/>
            <person name="Verjovski-Almeida S."/>
            <person name="Werner D."/>
            <person name="White O."/>
            <person name="Wyder S."/>
            <person name="Zeng Q."/>
            <person name="Zhao Q."/>
            <person name="Zhao Y."/>
            <person name="Hill C.A."/>
            <person name="Raikhel A.S."/>
            <person name="Soares M.B."/>
            <person name="Knudson D.L."/>
            <person name="Lee N.H."/>
            <person name="Galagan J."/>
            <person name="Salzberg S.L."/>
            <person name="Paulsen I.T."/>
            <person name="Dimopoulos G."/>
            <person name="Collins F.H."/>
            <person name="Birren B."/>
            <person name="Fraser-Liggett C.M."/>
            <person name="Severson D.W."/>
        </authorList>
    </citation>
    <scope>NUCLEOTIDE SEQUENCE [LARGE SCALE GENOMIC DNA]</scope>
    <source>
        <strain evidence="1">Liverpool</strain>
    </source>
</reference>
<dbReference type="Gene3D" id="3.10.20.10">
    <property type="match status" value="1"/>
</dbReference>
<dbReference type="HOGENOM" id="CLU_1533827_0_0_1"/>
<reference evidence="1" key="3">
    <citation type="submission" date="2012-09" db="EMBL/GenBank/DDBJ databases">
        <authorList>
            <consortium name="VectorBase"/>
        </authorList>
    </citation>
    <scope>NUCLEOTIDE SEQUENCE</scope>
    <source>
        <strain evidence="1">Liverpool</strain>
    </source>
</reference>
<dbReference type="STRING" id="7159.Q17L60"/>
<dbReference type="eggNOG" id="KOG0829">
    <property type="taxonomic scope" value="Eukaryota"/>
</dbReference>
<protein>
    <submittedName>
        <fullName evidence="1">AAEL001453-PA</fullName>
    </submittedName>
</protein>
<sequence length="175" mass="19791">MEYQAIAHKLSKKDRNPLLFKIKIFAPAQIVPKCHFWCFMRQLCQFKKTTSEIVLVKRILEKTPLRLMNLGRRLRRRGFTTITRRWRALCCGLPEGSGCDRVSSTRLLHAVTSRIVSAGGQFRVFVEGVRSSLWSPIYMRVSTIAGVKGLAGGPDDDSVWTDGPQGPGLELRCWG</sequence>
<dbReference type="VEuPathDB" id="VectorBase:AAEL025168"/>
<accession>Q17L60</accession>
<evidence type="ECO:0000313" key="2">
    <source>
        <dbReference type="Proteomes" id="UP000682892"/>
    </source>
</evidence>
<evidence type="ECO:0000313" key="1">
    <source>
        <dbReference type="EMBL" id="EAT47435.1"/>
    </source>
</evidence>
<dbReference type="AlphaFoldDB" id="Q17L60"/>
<name>Q17L60_AEDAE</name>
<proteinExistence type="predicted"/>
<dbReference type="GO" id="GO:0005840">
    <property type="term" value="C:ribosome"/>
    <property type="evidence" value="ECO:0007669"/>
    <property type="project" value="InterPro"/>
</dbReference>
<dbReference type="GO" id="GO:0006412">
    <property type="term" value="P:translation"/>
    <property type="evidence" value="ECO:0007669"/>
    <property type="project" value="InterPro"/>
</dbReference>
<dbReference type="InterPro" id="IPR021138">
    <property type="entry name" value="Ribosomal_eL20_eukaryotes"/>
</dbReference>
<organism evidence="1 2">
    <name type="scientific">Aedes aegypti</name>
    <name type="common">Yellowfever mosquito</name>
    <name type="synonym">Culex aegypti</name>
    <dbReference type="NCBI Taxonomy" id="7159"/>
    <lineage>
        <taxon>Eukaryota</taxon>
        <taxon>Metazoa</taxon>
        <taxon>Ecdysozoa</taxon>
        <taxon>Arthropoda</taxon>
        <taxon>Hexapoda</taxon>
        <taxon>Insecta</taxon>
        <taxon>Pterygota</taxon>
        <taxon>Neoptera</taxon>
        <taxon>Endopterygota</taxon>
        <taxon>Diptera</taxon>
        <taxon>Nematocera</taxon>
        <taxon>Culicoidea</taxon>
        <taxon>Culicidae</taxon>
        <taxon>Culicinae</taxon>
        <taxon>Aedini</taxon>
        <taxon>Aedes</taxon>
        <taxon>Stegomyia</taxon>
    </lineage>
</organism>
<dbReference type="PaxDb" id="7159-AAEL001453-PA"/>
<dbReference type="PANTHER" id="PTHR10052">
    <property type="entry name" value="60S RIBOSOMAL PROTEIN L18A"/>
    <property type="match status" value="1"/>
</dbReference>